<organism evidence="4 5">
    <name type="scientific">Skermanella aerolata</name>
    <dbReference type="NCBI Taxonomy" id="393310"/>
    <lineage>
        <taxon>Bacteria</taxon>
        <taxon>Pseudomonadati</taxon>
        <taxon>Pseudomonadota</taxon>
        <taxon>Alphaproteobacteria</taxon>
        <taxon>Rhodospirillales</taxon>
        <taxon>Azospirillaceae</taxon>
        <taxon>Skermanella</taxon>
    </lineage>
</organism>
<accession>A0A512DYL5</accession>
<dbReference type="RefSeq" id="WP_052831894.1">
    <property type="nucleotide sequence ID" value="NZ_BJYZ01000029.1"/>
</dbReference>
<feature type="signal peptide" evidence="3">
    <location>
        <begin position="1"/>
        <end position="24"/>
    </location>
</feature>
<reference evidence="4 5" key="1">
    <citation type="submission" date="2019-07" db="EMBL/GenBank/DDBJ databases">
        <title>Whole genome shotgun sequence of Skermanella aerolata NBRC 106429.</title>
        <authorList>
            <person name="Hosoyama A."/>
            <person name="Uohara A."/>
            <person name="Ohji S."/>
            <person name="Ichikawa N."/>
        </authorList>
    </citation>
    <scope>NUCLEOTIDE SEQUENCE [LARGE SCALE GENOMIC DNA]</scope>
    <source>
        <strain evidence="4 5">NBRC 106429</strain>
    </source>
</reference>
<evidence type="ECO:0000313" key="4">
    <source>
        <dbReference type="EMBL" id="GEO41583.1"/>
    </source>
</evidence>
<protein>
    <submittedName>
        <fullName evidence="4">Uncharacterized protein</fullName>
    </submittedName>
</protein>
<evidence type="ECO:0000313" key="5">
    <source>
        <dbReference type="Proteomes" id="UP000321523"/>
    </source>
</evidence>
<dbReference type="Proteomes" id="UP000321523">
    <property type="component" value="Unassembled WGS sequence"/>
</dbReference>
<feature type="region of interest" description="Disordered" evidence="1">
    <location>
        <begin position="60"/>
        <end position="83"/>
    </location>
</feature>
<gene>
    <name evidence="4" type="ORF">SAE02_57310</name>
</gene>
<dbReference type="OrthoDB" id="7411034at2"/>
<proteinExistence type="predicted"/>
<keyword evidence="3" id="KW-0732">Signal</keyword>
<keyword evidence="5" id="KW-1185">Reference proteome</keyword>
<keyword evidence="2" id="KW-1133">Transmembrane helix</keyword>
<feature type="transmembrane region" description="Helical" evidence="2">
    <location>
        <begin position="34"/>
        <end position="53"/>
    </location>
</feature>
<feature type="compositionally biased region" description="Basic and acidic residues" evidence="1">
    <location>
        <begin position="73"/>
        <end position="83"/>
    </location>
</feature>
<keyword evidence="2" id="KW-0812">Transmembrane</keyword>
<evidence type="ECO:0000256" key="2">
    <source>
        <dbReference type="SAM" id="Phobius"/>
    </source>
</evidence>
<evidence type="ECO:0000256" key="3">
    <source>
        <dbReference type="SAM" id="SignalP"/>
    </source>
</evidence>
<evidence type="ECO:0000256" key="1">
    <source>
        <dbReference type="SAM" id="MobiDB-lite"/>
    </source>
</evidence>
<feature type="chain" id="PRO_5021867767" evidence="3">
    <location>
        <begin position="25"/>
        <end position="83"/>
    </location>
</feature>
<dbReference type="EMBL" id="BJYZ01000029">
    <property type="protein sequence ID" value="GEO41583.1"/>
    <property type="molecule type" value="Genomic_DNA"/>
</dbReference>
<name>A0A512DYL5_9PROT</name>
<sequence>MNRIYMALLAVPALLLFSTQNAYAYLDPGTGSMLLQGLIGGIAGGMFAIRLYWSKLKSRFGGGRTPASVTQRDGVDSPTDKAR</sequence>
<dbReference type="AlphaFoldDB" id="A0A512DYL5"/>
<comment type="caution">
    <text evidence="4">The sequence shown here is derived from an EMBL/GenBank/DDBJ whole genome shotgun (WGS) entry which is preliminary data.</text>
</comment>
<keyword evidence="2" id="KW-0472">Membrane</keyword>